<dbReference type="SFLD" id="SFLDS00005">
    <property type="entry name" value="Isoprenoid_Synthase_Type_I"/>
    <property type="match status" value="1"/>
</dbReference>
<dbReference type="GO" id="GO:0004659">
    <property type="term" value="F:prenyltransferase activity"/>
    <property type="evidence" value="ECO:0007669"/>
    <property type="project" value="InterPro"/>
</dbReference>
<accession>A0A381Y6L2</accession>
<evidence type="ECO:0000256" key="2">
    <source>
        <dbReference type="ARBA" id="ARBA00022842"/>
    </source>
</evidence>
<keyword evidence="1" id="KW-0479">Metal-binding</keyword>
<proteinExistence type="predicted"/>
<name>A0A381Y6L2_9ZZZZ</name>
<dbReference type="EMBL" id="UINC01017509">
    <property type="protein sequence ID" value="SVA72654.1"/>
    <property type="molecule type" value="Genomic_DNA"/>
</dbReference>
<sequence>MPEFNTDSEKIPEVLNRYRELVEGSLKKCLSSDSLFVYDMLRYCMGWADDSGKPIQGTTGKALRPSLCLFACEATGGSLRDAISIASSIELIHNFSLVHDEIQDFDEMRHHRPTLWAVWGIPRALVAGNVLRVIADISAEGLRTSNRVKPIESVSLLTEACLEMIEGQYMDISYEGRIDISMDQYMAMISRKTGALIRCSLHVGAELGDVDESVVNVFKESGRALGYTFQIRDDILGIWGNETMTGKPVGADIRRKKNSLPVVHAMSECNGTERKALLDVFSRKELGDSEVELVLDIMENNHTLKFAQELADKYCENALDIMESAPLGRRTKKDFFDLAHFLAQRKF</sequence>
<dbReference type="PANTHER" id="PTHR12001">
    <property type="entry name" value="GERANYLGERANYL PYROPHOSPHATE SYNTHASE"/>
    <property type="match status" value="1"/>
</dbReference>
<dbReference type="Pfam" id="PF00348">
    <property type="entry name" value="polyprenyl_synt"/>
    <property type="match status" value="1"/>
</dbReference>
<dbReference type="InterPro" id="IPR033749">
    <property type="entry name" value="Polyprenyl_synt_CS"/>
</dbReference>
<gene>
    <name evidence="3" type="ORF">METZ01_LOCUS125508</name>
</gene>
<evidence type="ECO:0008006" key="4">
    <source>
        <dbReference type="Google" id="ProtNLM"/>
    </source>
</evidence>
<dbReference type="SUPFAM" id="SSF48576">
    <property type="entry name" value="Terpenoid synthases"/>
    <property type="match status" value="1"/>
</dbReference>
<dbReference type="CDD" id="cd00685">
    <property type="entry name" value="Trans_IPPS_HT"/>
    <property type="match status" value="1"/>
</dbReference>
<dbReference type="AlphaFoldDB" id="A0A381Y6L2"/>
<evidence type="ECO:0000313" key="3">
    <source>
        <dbReference type="EMBL" id="SVA72654.1"/>
    </source>
</evidence>
<dbReference type="PANTHER" id="PTHR12001:SF86">
    <property type="entry name" value="GERANYLGERANYL DIPHOSPHATE SYNTHASE"/>
    <property type="match status" value="1"/>
</dbReference>
<reference evidence="3" key="1">
    <citation type="submission" date="2018-05" db="EMBL/GenBank/DDBJ databases">
        <authorList>
            <person name="Lanie J.A."/>
            <person name="Ng W.-L."/>
            <person name="Kazmierczak K.M."/>
            <person name="Andrzejewski T.M."/>
            <person name="Davidsen T.M."/>
            <person name="Wayne K.J."/>
            <person name="Tettelin H."/>
            <person name="Glass J.I."/>
            <person name="Rusch D."/>
            <person name="Podicherti R."/>
            <person name="Tsui H.-C.T."/>
            <person name="Winkler M.E."/>
        </authorList>
    </citation>
    <scope>NUCLEOTIDE SEQUENCE</scope>
</reference>
<dbReference type="PROSITE" id="PS00444">
    <property type="entry name" value="POLYPRENYL_SYNTHASE_2"/>
    <property type="match status" value="1"/>
</dbReference>
<evidence type="ECO:0000256" key="1">
    <source>
        <dbReference type="ARBA" id="ARBA00022723"/>
    </source>
</evidence>
<dbReference type="InterPro" id="IPR008949">
    <property type="entry name" value="Isoprenoid_synthase_dom_sf"/>
</dbReference>
<organism evidence="3">
    <name type="scientific">marine metagenome</name>
    <dbReference type="NCBI Taxonomy" id="408172"/>
    <lineage>
        <taxon>unclassified sequences</taxon>
        <taxon>metagenomes</taxon>
        <taxon>ecological metagenomes</taxon>
    </lineage>
</organism>
<dbReference type="InterPro" id="IPR000092">
    <property type="entry name" value="Polyprenyl_synt"/>
</dbReference>
<protein>
    <recommendedName>
        <fullName evidence="4">Polyprenyl synthetase family protein</fullName>
    </recommendedName>
</protein>
<dbReference type="Gene3D" id="1.10.600.10">
    <property type="entry name" value="Farnesyl Diphosphate Synthase"/>
    <property type="match status" value="1"/>
</dbReference>
<keyword evidence="2" id="KW-0460">Magnesium</keyword>
<dbReference type="GO" id="GO:0046872">
    <property type="term" value="F:metal ion binding"/>
    <property type="evidence" value="ECO:0007669"/>
    <property type="project" value="UniProtKB-KW"/>
</dbReference>
<dbReference type="GO" id="GO:0008299">
    <property type="term" value="P:isoprenoid biosynthetic process"/>
    <property type="evidence" value="ECO:0007669"/>
    <property type="project" value="InterPro"/>
</dbReference>